<organism evidence="2 3">
    <name type="scientific">Neptuniibacter caesariensis</name>
    <dbReference type="NCBI Taxonomy" id="207954"/>
    <lineage>
        <taxon>Bacteria</taxon>
        <taxon>Pseudomonadati</taxon>
        <taxon>Pseudomonadota</taxon>
        <taxon>Gammaproteobacteria</taxon>
        <taxon>Oceanospirillales</taxon>
        <taxon>Oceanospirillaceae</taxon>
        <taxon>Neptuniibacter</taxon>
    </lineage>
</organism>
<keyword evidence="1" id="KW-0812">Transmembrane</keyword>
<proteinExistence type="predicted"/>
<name>A0A7U8C2W1_NEPCE</name>
<evidence type="ECO:0000313" key="2">
    <source>
        <dbReference type="EMBL" id="EAR60497.1"/>
    </source>
</evidence>
<sequence>MDVTSIFIIVVATVLAIVFKVILYKKIQKWMDQDLIKGLADGNSDKQAFLQQEYQKLIAQKVKRKQYSDRLTELADQFEQNS</sequence>
<accession>A0A7U8C2W1</accession>
<dbReference type="Proteomes" id="UP000002171">
    <property type="component" value="Unassembled WGS sequence"/>
</dbReference>
<gene>
    <name evidence="2" type="ORF">MED92_09211</name>
</gene>
<feature type="transmembrane region" description="Helical" evidence="1">
    <location>
        <begin position="6"/>
        <end position="23"/>
    </location>
</feature>
<keyword evidence="3" id="KW-1185">Reference proteome</keyword>
<dbReference type="AlphaFoldDB" id="A0A7U8C2W1"/>
<dbReference type="RefSeq" id="WP_007019510.1">
    <property type="nucleotide sequence ID" value="NZ_CH724125.1"/>
</dbReference>
<dbReference type="OrthoDB" id="6089792at2"/>
<protein>
    <submittedName>
        <fullName evidence="2">Uncharacterized protein</fullName>
    </submittedName>
</protein>
<evidence type="ECO:0000256" key="1">
    <source>
        <dbReference type="SAM" id="Phobius"/>
    </source>
</evidence>
<evidence type="ECO:0000313" key="3">
    <source>
        <dbReference type="Proteomes" id="UP000002171"/>
    </source>
</evidence>
<keyword evidence="1" id="KW-1133">Transmembrane helix</keyword>
<keyword evidence="1" id="KW-0472">Membrane</keyword>
<comment type="caution">
    <text evidence="2">The sequence shown here is derived from an EMBL/GenBank/DDBJ whole genome shotgun (WGS) entry which is preliminary data.</text>
</comment>
<dbReference type="EMBL" id="AAOW01000017">
    <property type="protein sequence ID" value="EAR60497.1"/>
    <property type="molecule type" value="Genomic_DNA"/>
</dbReference>
<reference evidence="2 3" key="1">
    <citation type="submission" date="2006-02" db="EMBL/GenBank/DDBJ databases">
        <authorList>
            <person name="Pinhassi J."/>
            <person name="Pedros-Alio C."/>
            <person name="Ferriera S."/>
            <person name="Johnson J."/>
            <person name="Kravitz S."/>
            <person name="Halpern A."/>
            <person name="Remington K."/>
            <person name="Beeson K."/>
            <person name="Tran B."/>
            <person name="Rogers Y.-H."/>
            <person name="Friedman R."/>
            <person name="Venter J.C."/>
        </authorList>
    </citation>
    <scope>NUCLEOTIDE SEQUENCE [LARGE SCALE GENOMIC DNA]</scope>
    <source>
        <strain evidence="2 3">MED92</strain>
    </source>
</reference>